<dbReference type="SUPFAM" id="SSF53335">
    <property type="entry name" value="S-adenosyl-L-methionine-dependent methyltransferases"/>
    <property type="match status" value="1"/>
</dbReference>
<dbReference type="InterPro" id="IPR013216">
    <property type="entry name" value="Methyltransf_11"/>
</dbReference>
<dbReference type="CDD" id="cd02440">
    <property type="entry name" value="AdoMet_MTases"/>
    <property type="match status" value="1"/>
</dbReference>
<accession>A0ABX1Y203</accession>
<evidence type="ECO:0000259" key="1">
    <source>
        <dbReference type="Pfam" id="PF08241"/>
    </source>
</evidence>
<dbReference type="Gene3D" id="3.40.50.150">
    <property type="entry name" value="Vaccinia Virus protein VP39"/>
    <property type="match status" value="1"/>
</dbReference>
<gene>
    <name evidence="2" type="ORF">GC098_22275</name>
</gene>
<keyword evidence="3" id="KW-1185">Reference proteome</keyword>
<reference evidence="2 3" key="1">
    <citation type="submission" date="2019-10" db="EMBL/GenBank/DDBJ databases">
        <title>Description of Paenibacillus terrestris sp. nov.</title>
        <authorList>
            <person name="Carlier A."/>
            <person name="Qi S."/>
        </authorList>
    </citation>
    <scope>NUCLEOTIDE SEQUENCE [LARGE SCALE GENOMIC DNA]</scope>
    <source>
        <strain evidence="2 3">LMG 31458</strain>
    </source>
</reference>
<feature type="domain" description="Methyltransferase type 11" evidence="1">
    <location>
        <begin position="41"/>
        <end position="147"/>
    </location>
</feature>
<evidence type="ECO:0000313" key="3">
    <source>
        <dbReference type="Proteomes" id="UP000616779"/>
    </source>
</evidence>
<dbReference type="InterPro" id="IPR029063">
    <property type="entry name" value="SAM-dependent_MTases_sf"/>
</dbReference>
<dbReference type="InterPro" id="IPR050508">
    <property type="entry name" value="Methyltransf_Superfamily"/>
</dbReference>
<dbReference type="Pfam" id="PF08241">
    <property type="entry name" value="Methyltransf_11"/>
    <property type="match status" value="1"/>
</dbReference>
<dbReference type="EMBL" id="WHOA01000148">
    <property type="protein sequence ID" value="NOU74090.1"/>
    <property type="molecule type" value="Genomic_DNA"/>
</dbReference>
<dbReference type="GO" id="GO:0008168">
    <property type="term" value="F:methyltransferase activity"/>
    <property type="evidence" value="ECO:0007669"/>
    <property type="project" value="UniProtKB-KW"/>
</dbReference>
<keyword evidence="2" id="KW-0808">Transferase</keyword>
<evidence type="ECO:0000313" key="2">
    <source>
        <dbReference type="EMBL" id="NOU74090.1"/>
    </source>
</evidence>
<dbReference type="RefSeq" id="WP_171645493.1">
    <property type="nucleotide sequence ID" value="NZ_WHOA01000148.1"/>
</dbReference>
<keyword evidence="2" id="KW-0489">Methyltransferase</keyword>
<name>A0ABX1Y203_9BACL</name>
<sequence length="231" mass="26584">MSRDHNIYQDNTETYDLLISKQPNLAKVIHEIRPYEQLDVVDLGAGTGRFSMFLAAEANSLWCLDSSKAMLRVLEKKLTTLSSNSNWRTIVSDHRALPIDDASKDLVVAGWSLCYLASSNHVDWEKNLKQMMSEIRRILRPGGTVIILETLGTGFAEPTRYDYLAPYYHLLETEYGFEHTSLATDYKFKDVNEAVQLTSYFFGEDFGNQVRVNNWHVVPEYAGIWYKHFNL</sequence>
<dbReference type="GO" id="GO:0032259">
    <property type="term" value="P:methylation"/>
    <property type="evidence" value="ECO:0007669"/>
    <property type="project" value="UniProtKB-KW"/>
</dbReference>
<organism evidence="2 3">
    <name type="scientific">Paenibacillus phytorum</name>
    <dbReference type="NCBI Taxonomy" id="2654977"/>
    <lineage>
        <taxon>Bacteria</taxon>
        <taxon>Bacillati</taxon>
        <taxon>Bacillota</taxon>
        <taxon>Bacilli</taxon>
        <taxon>Bacillales</taxon>
        <taxon>Paenibacillaceae</taxon>
        <taxon>Paenibacillus</taxon>
    </lineage>
</organism>
<protein>
    <submittedName>
        <fullName evidence="2">Methyltransferase domain-containing protein</fullName>
    </submittedName>
</protein>
<dbReference type="PANTHER" id="PTHR42912">
    <property type="entry name" value="METHYLTRANSFERASE"/>
    <property type="match status" value="1"/>
</dbReference>
<dbReference type="PANTHER" id="PTHR42912:SF93">
    <property type="entry name" value="N6-ADENOSINE-METHYLTRANSFERASE TMT1A"/>
    <property type="match status" value="1"/>
</dbReference>
<comment type="caution">
    <text evidence="2">The sequence shown here is derived from an EMBL/GenBank/DDBJ whole genome shotgun (WGS) entry which is preliminary data.</text>
</comment>
<proteinExistence type="predicted"/>
<dbReference type="Proteomes" id="UP000616779">
    <property type="component" value="Unassembled WGS sequence"/>
</dbReference>